<feature type="signal peptide" evidence="2">
    <location>
        <begin position="1"/>
        <end position="20"/>
    </location>
</feature>
<dbReference type="Pfam" id="PF10853">
    <property type="entry name" value="DUF2650"/>
    <property type="match status" value="1"/>
</dbReference>
<keyword evidence="1" id="KW-1133">Transmembrane helix</keyword>
<keyword evidence="1" id="KW-0812">Transmembrane</keyword>
<dbReference type="Proteomes" id="UP000887566">
    <property type="component" value="Unplaced"/>
</dbReference>
<accession>A0A914WMN4</accession>
<sequence length="151" mass="18019">MFAWKVSAVILMDFLLMAYGYVVDNEQIDNQSYHGIGEIEELCPNGTFYSYFEYCGEQYNNCCEYLRIWSYLLLVLIFIVLVGNFVACFYSIFYFYCVTRRQLNNVKDPLFDSYFISYDNSTPASRMKYNDVRGFNWLFWSSQRRTKGVEE</sequence>
<dbReference type="InterPro" id="IPR022559">
    <property type="entry name" value="SUP-1-like"/>
</dbReference>
<evidence type="ECO:0000256" key="2">
    <source>
        <dbReference type="SAM" id="SignalP"/>
    </source>
</evidence>
<evidence type="ECO:0000256" key="1">
    <source>
        <dbReference type="SAM" id="Phobius"/>
    </source>
</evidence>
<feature type="transmembrane region" description="Helical" evidence="1">
    <location>
        <begin position="68"/>
        <end position="97"/>
    </location>
</feature>
<proteinExistence type="predicted"/>
<keyword evidence="2" id="KW-0732">Signal</keyword>
<feature type="chain" id="PRO_5036953581" evidence="2">
    <location>
        <begin position="21"/>
        <end position="151"/>
    </location>
</feature>
<evidence type="ECO:0000313" key="4">
    <source>
        <dbReference type="WBParaSite" id="PSAMB.scaffold4306size15047.g23968.t1"/>
    </source>
</evidence>
<dbReference type="AlphaFoldDB" id="A0A914WMN4"/>
<dbReference type="WBParaSite" id="PSAMB.scaffold4306size15047.g23968.t1">
    <property type="protein sequence ID" value="PSAMB.scaffold4306size15047.g23968.t1"/>
    <property type="gene ID" value="PSAMB.scaffold4306size15047.g23968"/>
</dbReference>
<evidence type="ECO:0000313" key="3">
    <source>
        <dbReference type="Proteomes" id="UP000887566"/>
    </source>
</evidence>
<name>A0A914WMN4_9BILA</name>
<protein>
    <submittedName>
        <fullName evidence="4">Uncharacterized protein</fullName>
    </submittedName>
</protein>
<keyword evidence="3" id="KW-1185">Reference proteome</keyword>
<organism evidence="3 4">
    <name type="scientific">Plectus sambesii</name>
    <dbReference type="NCBI Taxonomy" id="2011161"/>
    <lineage>
        <taxon>Eukaryota</taxon>
        <taxon>Metazoa</taxon>
        <taxon>Ecdysozoa</taxon>
        <taxon>Nematoda</taxon>
        <taxon>Chromadorea</taxon>
        <taxon>Plectida</taxon>
        <taxon>Plectina</taxon>
        <taxon>Plectoidea</taxon>
        <taxon>Plectidae</taxon>
        <taxon>Plectus</taxon>
    </lineage>
</organism>
<reference evidence="4" key="1">
    <citation type="submission" date="2022-11" db="UniProtKB">
        <authorList>
            <consortium name="WormBaseParasite"/>
        </authorList>
    </citation>
    <scope>IDENTIFICATION</scope>
</reference>
<keyword evidence="1" id="KW-0472">Membrane</keyword>